<proteinExistence type="predicted"/>
<sequence length="383" mass="43322">MAEEELSKMATRDGIIVTETRLQRGEATYVINSLIIFKCFTTRRRSEINCFSFYFQKSMPEILPVGIYTRRYVCFPHARPWLIHSYKNTKGRSTRLSQSNNQDSDANPSQDTIVLMEPKVEEEEDAPGTVTKHGEKASSGNPTSAPEQTLNPAKTKEQSSISIQDSSKNSEDSSQVLQPNSEHVATAEEQACESAEHVVSDQTSSTEALEKDDDTRSKSTKRPLDTPEQPTRSSKRRRTNRRDDTEESTGPPAISTYEKVRLICRPWRKPEGHLNRGVFSSMLEGVLLFIMASPSCPRKSVEDKFDPYLKPVATQELLEILEDLGCVIKIICRKRTQKPSLFSKPEVGSIVTEEKRNDEVLYETTQDCCLKFGQFSFFLSTLN</sequence>
<keyword evidence="3" id="KW-1185">Reference proteome</keyword>
<evidence type="ECO:0000256" key="1">
    <source>
        <dbReference type="SAM" id="MobiDB-lite"/>
    </source>
</evidence>
<dbReference type="GO" id="GO:0006384">
    <property type="term" value="P:transcription initiation at RNA polymerase III promoter"/>
    <property type="evidence" value="ECO:0007669"/>
    <property type="project" value="InterPro"/>
</dbReference>
<organism evidence="2 3">
    <name type="scientific">Lottia gigantea</name>
    <name type="common">Giant owl limpet</name>
    <dbReference type="NCBI Taxonomy" id="225164"/>
    <lineage>
        <taxon>Eukaryota</taxon>
        <taxon>Metazoa</taxon>
        <taxon>Spiralia</taxon>
        <taxon>Lophotrochozoa</taxon>
        <taxon>Mollusca</taxon>
        <taxon>Gastropoda</taxon>
        <taxon>Patellogastropoda</taxon>
        <taxon>Lottioidea</taxon>
        <taxon>Lottiidae</taxon>
        <taxon>Lottia</taxon>
    </lineage>
</organism>
<dbReference type="GO" id="GO:0003677">
    <property type="term" value="F:DNA binding"/>
    <property type="evidence" value="ECO:0007669"/>
    <property type="project" value="InterPro"/>
</dbReference>
<dbReference type="OrthoDB" id="6262911at2759"/>
<protein>
    <submittedName>
        <fullName evidence="2">Uncharacterized protein</fullName>
    </submittedName>
</protein>
<dbReference type="Proteomes" id="UP000030746">
    <property type="component" value="Unassembled WGS sequence"/>
</dbReference>
<evidence type="ECO:0000313" key="2">
    <source>
        <dbReference type="EMBL" id="ESO91159.1"/>
    </source>
</evidence>
<feature type="compositionally biased region" description="Basic and acidic residues" evidence="1">
    <location>
        <begin position="213"/>
        <end position="225"/>
    </location>
</feature>
<dbReference type="PANTHER" id="PTHR15180">
    <property type="entry name" value="GENERAL TRANSCRIPTION FACTOR 3C POLYPEPTIDE 1"/>
    <property type="match status" value="1"/>
</dbReference>
<dbReference type="EMBL" id="KB202283">
    <property type="protein sequence ID" value="ESO91159.1"/>
    <property type="molecule type" value="Genomic_DNA"/>
</dbReference>
<dbReference type="KEGG" id="lgi:LOTGIDRAFT_228707"/>
<dbReference type="GeneID" id="20247761"/>
<feature type="compositionally biased region" description="Low complexity" evidence="1">
    <location>
        <begin position="158"/>
        <end position="167"/>
    </location>
</feature>
<dbReference type="PANTHER" id="PTHR15180:SF1">
    <property type="entry name" value="GENERAL TRANSCRIPTION FACTOR 3C POLYPEPTIDE 1"/>
    <property type="match status" value="1"/>
</dbReference>
<reference evidence="2 3" key="1">
    <citation type="journal article" date="2013" name="Nature">
        <title>Insights into bilaterian evolution from three spiralian genomes.</title>
        <authorList>
            <person name="Simakov O."/>
            <person name="Marletaz F."/>
            <person name="Cho S.J."/>
            <person name="Edsinger-Gonzales E."/>
            <person name="Havlak P."/>
            <person name="Hellsten U."/>
            <person name="Kuo D.H."/>
            <person name="Larsson T."/>
            <person name="Lv J."/>
            <person name="Arendt D."/>
            <person name="Savage R."/>
            <person name="Osoegawa K."/>
            <person name="de Jong P."/>
            <person name="Grimwood J."/>
            <person name="Chapman J.A."/>
            <person name="Shapiro H."/>
            <person name="Aerts A."/>
            <person name="Otillar R.P."/>
            <person name="Terry A.Y."/>
            <person name="Boore J.L."/>
            <person name="Grigoriev I.V."/>
            <person name="Lindberg D.R."/>
            <person name="Seaver E.C."/>
            <person name="Weisblat D.A."/>
            <person name="Putnam N.H."/>
            <person name="Rokhsar D.S."/>
        </authorList>
    </citation>
    <scope>NUCLEOTIDE SEQUENCE [LARGE SCALE GENOMIC DNA]</scope>
</reference>
<feature type="compositionally biased region" description="Polar residues" evidence="1">
    <location>
        <begin position="172"/>
        <end position="183"/>
    </location>
</feature>
<dbReference type="HOGENOM" id="CLU_779761_0_0_1"/>
<gene>
    <name evidence="2" type="ORF">LOTGIDRAFT_228707</name>
</gene>
<dbReference type="RefSeq" id="XP_009057865.1">
    <property type="nucleotide sequence ID" value="XM_009059617.1"/>
</dbReference>
<accession>V4BQJ2</accession>
<dbReference type="InterPro" id="IPR044210">
    <property type="entry name" value="Tfc3-like"/>
</dbReference>
<name>V4BQJ2_LOTGI</name>
<evidence type="ECO:0000313" key="3">
    <source>
        <dbReference type="Proteomes" id="UP000030746"/>
    </source>
</evidence>
<dbReference type="GO" id="GO:0000127">
    <property type="term" value="C:transcription factor TFIIIC complex"/>
    <property type="evidence" value="ECO:0007669"/>
    <property type="project" value="InterPro"/>
</dbReference>
<dbReference type="OMA" id="LYRECTH"/>
<dbReference type="GO" id="GO:0042791">
    <property type="term" value="P:5S class rRNA transcription by RNA polymerase III"/>
    <property type="evidence" value="ECO:0007669"/>
    <property type="project" value="TreeGrafter"/>
</dbReference>
<feature type="region of interest" description="Disordered" evidence="1">
    <location>
        <begin position="121"/>
        <end position="254"/>
    </location>
</feature>
<dbReference type="AlphaFoldDB" id="V4BQJ2"/>
<dbReference type="CTD" id="20247761"/>
<feature type="compositionally biased region" description="Polar residues" evidence="1">
    <location>
        <begin position="138"/>
        <end position="152"/>
    </location>
</feature>
<dbReference type="STRING" id="225164.V4BQJ2"/>